<reference evidence="17 18" key="1">
    <citation type="submission" date="2024-11" db="EMBL/GenBank/DDBJ databases">
        <title>A near-complete genome assembly of Cinchona calisaya.</title>
        <authorList>
            <person name="Lian D.C."/>
            <person name="Zhao X.W."/>
            <person name="Wei L."/>
        </authorList>
    </citation>
    <scope>NUCLEOTIDE SEQUENCE [LARGE SCALE GENOMIC DNA]</scope>
    <source>
        <tissue evidence="17">Nenye</tissue>
    </source>
</reference>
<comment type="similarity">
    <text evidence="4">Belongs to the disease resistance NB-LRR family.</text>
</comment>
<accession>A0ABD3AGL7</accession>
<dbReference type="InterPro" id="IPR038005">
    <property type="entry name" value="RX-like_CC"/>
</dbReference>
<dbReference type="InterPro" id="IPR027417">
    <property type="entry name" value="P-loop_NTPase"/>
</dbReference>
<evidence type="ECO:0000256" key="6">
    <source>
        <dbReference type="ARBA" id="ARBA00022614"/>
    </source>
</evidence>
<dbReference type="InterPro" id="IPR002182">
    <property type="entry name" value="NB-ARC"/>
</dbReference>
<keyword evidence="12" id="KW-0175">Coiled coil</keyword>
<dbReference type="Gene3D" id="1.10.8.430">
    <property type="entry name" value="Helical domain of apoptotic protease-activating factors"/>
    <property type="match status" value="1"/>
</dbReference>
<feature type="region of interest" description="Disordered" evidence="13">
    <location>
        <begin position="469"/>
        <end position="491"/>
    </location>
</feature>
<dbReference type="EMBL" id="JBJUIK010000004">
    <property type="protein sequence ID" value="KAL3530273.1"/>
    <property type="molecule type" value="Genomic_DNA"/>
</dbReference>
<dbReference type="Gene3D" id="3.80.10.10">
    <property type="entry name" value="Ribonuclease Inhibitor"/>
    <property type="match status" value="1"/>
</dbReference>
<dbReference type="GO" id="GO:0051607">
    <property type="term" value="P:defense response to virus"/>
    <property type="evidence" value="ECO:0007669"/>
    <property type="project" value="UniProtKB-ARBA"/>
</dbReference>
<evidence type="ECO:0000256" key="3">
    <source>
        <dbReference type="ARBA" id="ARBA00004496"/>
    </source>
</evidence>
<dbReference type="Proteomes" id="UP001630127">
    <property type="component" value="Unassembled WGS sequence"/>
</dbReference>
<sequence>MASAFIDKTLQRKELELKHVVSSYYAMGLRHLRTFLLCARKWHNHMLSESDDNTSTRMESILRTLEDALVEDLESGNYIYSSSEDIMEYYTTLLDYSCSLQSDLSMEFIDSVLVNVLDTTGELFQGSLRYISVALKETMVFFKNFILFARLLGFEPWQLQLLYTHLDVVALRVARLCQDCFYEYFSDPYLQLTEELELKFSEMLQKIKPIDPQIHETYVQVLKASNLPGSPHSFTLETNKHVLGDIVDSILFNIREALFTSGYSNEASMLILYEGLRFLRTILTKHLDTIGELHAKVKDLIGAAVNEAAKIVICSLLLHESKEEFSLEMDFELRNLLEKINLIKVITSAFIFPKTDVLGFMNFLLENLKKLPTCKVDSIALAKDQILTVQEDLVSLRSFLENILDQHNQDGKLQRLWSRAVEVAYKTSFAVLSLVARDIPDCSPLEFKPIIEEINLIKMEGLKIADNHHNDLSTNHATKTSNPSPSQGSTPAINGFMVTLDDEENTIIEQLVRGSKQLDIISIVGMPGLGKTTLARSVYDNPSVRNLFHARAWCVVSQVYKKNDLLLQILGSVHHNVSDKYAKDDEHDLEEKLKKCLLRRRYLIVLDDVWDIEAWGGLERSLPNDANSSRILLTSRHNEVARTINPNREPHFLRGLTNDESWNLLQKKLSCKEGYPVELGKKIAKNCKGLPLTVVIIAGILSHVEQDCWEEISGRLSLSALSITDECMHTLELSYRNLPDYLKSCLLYLGAFPEDEEIHFRKLIWLWIAEGFVKKCESKSLEDVAKGYMNDLIDRGLVMVSKKRSTGDVKTCHIHDLLREFCLVKAKKEKFFCISSDPDDLSTYYGQLDISRLCMHSTVEYFEKSWLFFPDLGSLLFFDADKSDSRIYRISFIVHFFKLLKVLDLIHVHLGPNFPTEIALLVELRYLALQGTFVSFPPTISDLLNLETLFIRGRDVQLPYNIWSMLKLRVLYISSCWFLNSSLAHNSLEWPSGLYNLDTFSTLELCFGQSLEKIMRQLPNIRKLKCLLSKSIESNADCNGIVALDFMSRLESLNLTRGYPSGYEVELIERCHIVFRFPWNLKKLTLSNMHSSIIPKGGELPNLVVLKLIDIYFEEDIWDMNEDWEFPELKFLELANLSIVRWTGGSNDHFPDLEKLVLRSCWSLEEVPSCLGDITSLKMIEVNKCGKSVVHLSLKVKEYQKNNWGTEDIHVLTSDIYDIYDDTDNINDIGNTEDDTDI</sequence>
<dbReference type="FunFam" id="1.10.10.10:FF:000322">
    <property type="entry name" value="Probable disease resistance protein At1g63360"/>
    <property type="match status" value="1"/>
</dbReference>
<dbReference type="InterPro" id="IPR058922">
    <property type="entry name" value="WHD_DRP"/>
</dbReference>
<dbReference type="GO" id="GO:0005737">
    <property type="term" value="C:cytoplasm"/>
    <property type="evidence" value="ECO:0007669"/>
    <property type="project" value="UniProtKB-SubCell"/>
</dbReference>
<keyword evidence="7" id="KW-0381">Hypersensitive response</keyword>
<dbReference type="InterPro" id="IPR044974">
    <property type="entry name" value="Disease_R_plants"/>
</dbReference>
<name>A0ABD3AGL7_9GENT</name>
<evidence type="ECO:0000259" key="15">
    <source>
        <dbReference type="Pfam" id="PF12061"/>
    </source>
</evidence>
<dbReference type="InterPro" id="IPR036388">
    <property type="entry name" value="WH-like_DNA-bd_sf"/>
</dbReference>
<feature type="domain" description="Late blight resistance protein R1A-like N-terminal" evidence="15">
    <location>
        <begin position="100"/>
        <end position="326"/>
    </location>
</feature>
<dbReference type="GO" id="GO:0005524">
    <property type="term" value="F:ATP binding"/>
    <property type="evidence" value="ECO:0007669"/>
    <property type="project" value="UniProtKB-KW"/>
</dbReference>
<evidence type="ECO:0000256" key="2">
    <source>
        <dbReference type="ARBA" id="ARBA00004170"/>
    </source>
</evidence>
<dbReference type="PANTHER" id="PTHR23155:SF1152">
    <property type="entry name" value="AAA+ ATPASE DOMAIN-CONTAINING PROTEIN"/>
    <property type="match status" value="1"/>
</dbReference>
<dbReference type="SUPFAM" id="SSF52058">
    <property type="entry name" value="L domain-like"/>
    <property type="match status" value="1"/>
</dbReference>
<gene>
    <name evidence="17" type="ORF">ACH5RR_009595</name>
</gene>
<keyword evidence="5" id="KW-0963">Cytoplasm</keyword>
<dbReference type="SUPFAM" id="SSF52540">
    <property type="entry name" value="P-loop containing nucleoside triphosphate hydrolases"/>
    <property type="match status" value="1"/>
</dbReference>
<dbReference type="GO" id="GO:0016020">
    <property type="term" value="C:membrane"/>
    <property type="evidence" value="ECO:0007669"/>
    <property type="project" value="UniProtKB-SubCell"/>
</dbReference>
<evidence type="ECO:0000256" key="4">
    <source>
        <dbReference type="ARBA" id="ARBA00008894"/>
    </source>
</evidence>
<protein>
    <recommendedName>
        <fullName evidence="19">Late blight resistance protein homolog R1A-3</fullName>
    </recommendedName>
</protein>
<evidence type="ECO:0000256" key="5">
    <source>
        <dbReference type="ARBA" id="ARBA00022490"/>
    </source>
</evidence>
<evidence type="ECO:0000259" key="14">
    <source>
        <dbReference type="Pfam" id="PF00931"/>
    </source>
</evidence>
<evidence type="ECO:0000256" key="10">
    <source>
        <dbReference type="ARBA" id="ARBA00022821"/>
    </source>
</evidence>
<evidence type="ECO:0000313" key="18">
    <source>
        <dbReference type="Proteomes" id="UP001630127"/>
    </source>
</evidence>
<feature type="domain" description="Disease resistance protein winged helix" evidence="16">
    <location>
        <begin position="752"/>
        <end position="821"/>
    </location>
</feature>
<dbReference type="InterPro" id="IPR032675">
    <property type="entry name" value="LRR_dom_sf"/>
</dbReference>
<evidence type="ECO:0000256" key="11">
    <source>
        <dbReference type="ARBA" id="ARBA00022840"/>
    </source>
</evidence>
<evidence type="ECO:0000256" key="8">
    <source>
        <dbReference type="ARBA" id="ARBA00022737"/>
    </source>
</evidence>
<evidence type="ECO:0000256" key="12">
    <source>
        <dbReference type="ARBA" id="ARBA00023054"/>
    </source>
</evidence>
<keyword evidence="9" id="KW-0547">Nucleotide-binding</keyword>
<dbReference type="GO" id="GO:0009626">
    <property type="term" value="P:plant-type hypersensitive response"/>
    <property type="evidence" value="ECO:0007669"/>
    <property type="project" value="UniProtKB-KW"/>
</dbReference>
<comment type="subcellular location">
    <subcellularLocation>
        <location evidence="3">Cytoplasm</location>
    </subcellularLocation>
    <subcellularLocation>
        <location evidence="2">Membrane</location>
        <topology evidence="2">Peripheral membrane protein</topology>
    </subcellularLocation>
</comment>
<dbReference type="PRINTS" id="PR00364">
    <property type="entry name" value="DISEASERSIST"/>
</dbReference>
<dbReference type="InterPro" id="IPR042197">
    <property type="entry name" value="Apaf_helical"/>
</dbReference>
<evidence type="ECO:0000259" key="16">
    <source>
        <dbReference type="Pfam" id="PF23559"/>
    </source>
</evidence>
<keyword evidence="18" id="KW-1185">Reference proteome</keyword>
<dbReference type="Gene3D" id="1.10.10.10">
    <property type="entry name" value="Winged helix-like DNA-binding domain superfamily/Winged helix DNA-binding domain"/>
    <property type="match status" value="1"/>
</dbReference>
<keyword evidence="6" id="KW-0433">Leucine-rich repeat</keyword>
<keyword evidence="11" id="KW-0067">ATP-binding</keyword>
<evidence type="ECO:0000256" key="9">
    <source>
        <dbReference type="ARBA" id="ARBA00022741"/>
    </source>
</evidence>
<keyword evidence="8" id="KW-0677">Repeat</keyword>
<proteinExistence type="inferred from homology"/>
<dbReference type="Pfam" id="PF12061">
    <property type="entry name" value="NB-LRR"/>
    <property type="match status" value="1"/>
</dbReference>
<keyword evidence="10" id="KW-0611">Plant defense</keyword>
<comment type="caution">
    <text evidence="17">The sequence shown here is derived from an EMBL/GenBank/DDBJ whole genome shotgun (WGS) entry which is preliminary data.</text>
</comment>
<dbReference type="Pfam" id="PF00931">
    <property type="entry name" value="NB-ARC"/>
    <property type="match status" value="1"/>
</dbReference>
<dbReference type="InterPro" id="IPR021929">
    <property type="entry name" value="R1A-like_N"/>
</dbReference>
<dbReference type="FunFam" id="3.40.50.300:FF:001091">
    <property type="entry name" value="Probable disease resistance protein At1g61300"/>
    <property type="match status" value="1"/>
</dbReference>
<feature type="domain" description="NB-ARC" evidence="14">
    <location>
        <begin position="503"/>
        <end position="669"/>
    </location>
</feature>
<dbReference type="Gene3D" id="3.40.50.300">
    <property type="entry name" value="P-loop containing nucleotide triphosphate hydrolases"/>
    <property type="match status" value="1"/>
</dbReference>
<evidence type="ECO:0000256" key="1">
    <source>
        <dbReference type="ARBA" id="ARBA00002074"/>
    </source>
</evidence>
<organism evidence="17 18">
    <name type="scientific">Cinchona calisaya</name>
    <dbReference type="NCBI Taxonomy" id="153742"/>
    <lineage>
        <taxon>Eukaryota</taxon>
        <taxon>Viridiplantae</taxon>
        <taxon>Streptophyta</taxon>
        <taxon>Embryophyta</taxon>
        <taxon>Tracheophyta</taxon>
        <taxon>Spermatophyta</taxon>
        <taxon>Magnoliopsida</taxon>
        <taxon>eudicotyledons</taxon>
        <taxon>Gunneridae</taxon>
        <taxon>Pentapetalae</taxon>
        <taxon>asterids</taxon>
        <taxon>lamiids</taxon>
        <taxon>Gentianales</taxon>
        <taxon>Rubiaceae</taxon>
        <taxon>Cinchonoideae</taxon>
        <taxon>Cinchoneae</taxon>
        <taxon>Cinchona</taxon>
    </lineage>
</organism>
<dbReference type="CDD" id="cd14798">
    <property type="entry name" value="RX-CC_like"/>
    <property type="match status" value="1"/>
</dbReference>
<comment type="function">
    <text evidence="1">Confers resistance to late blight (Phytophthora infestans) races carrying the avirulence gene Avr1. Resistance proteins guard the plant against pathogens that contain an appropriate avirulence protein via an indirect interaction with this avirulence protein. That triggers a defense system including the hypersensitive response, which restricts the pathogen growth.</text>
</comment>
<dbReference type="Pfam" id="PF23559">
    <property type="entry name" value="WHD_DRP"/>
    <property type="match status" value="1"/>
</dbReference>
<evidence type="ECO:0000256" key="13">
    <source>
        <dbReference type="SAM" id="MobiDB-lite"/>
    </source>
</evidence>
<evidence type="ECO:0008006" key="19">
    <source>
        <dbReference type="Google" id="ProtNLM"/>
    </source>
</evidence>
<dbReference type="PANTHER" id="PTHR23155">
    <property type="entry name" value="DISEASE RESISTANCE PROTEIN RP"/>
    <property type="match status" value="1"/>
</dbReference>
<dbReference type="AlphaFoldDB" id="A0ABD3AGL7"/>
<evidence type="ECO:0000256" key="7">
    <source>
        <dbReference type="ARBA" id="ARBA00022667"/>
    </source>
</evidence>
<evidence type="ECO:0000313" key="17">
    <source>
        <dbReference type="EMBL" id="KAL3530273.1"/>
    </source>
</evidence>
<feature type="compositionally biased region" description="Polar residues" evidence="13">
    <location>
        <begin position="472"/>
        <end position="491"/>
    </location>
</feature>